<dbReference type="Proteomes" id="UP000245639">
    <property type="component" value="Unassembled WGS sequence"/>
</dbReference>
<dbReference type="RefSeq" id="WP_116706131.1">
    <property type="nucleotide sequence ID" value="NZ_QEKW01000001.1"/>
</dbReference>
<evidence type="ECO:0000256" key="1">
    <source>
        <dbReference type="SAM" id="MobiDB-lite"/>
    </source>
</evidence>
<dbReference type="AlphaFoldDB" id="A0A2U1FPW1"/>
<dbReference type="EMBL" id="QEKW01000001">
    <property type="protein sequence ID" value="PVZ14233.1"/>
    <property type="molecule type" value="Genomic_DNA"/>
</dbReference>
<evidence type="ECO:0000313" key="3">
    <source>
        <dbReference type="Proteomes" id="UP000245639"/>
    </source>
</evidence>
<reference evidence="2 3" key="1">
    <citation type="submission" date="2018-04" db="EMBL/GenBank/DDBJ databases">
        <title>Genomic Encyclopedia of Type Strains, Phase IV (KMG-IV): sequencing the most valuable type-strain genomes for metagenomic binning, comparative biology and taxonomic classification.</title>
        <authorList>
            <person name="Goeker M."/>
        </authorList>
    </citation>
    <scope>NUCLEOTIDE SEQUENCE [LARGE SCALE GENOMIC DNA]</scope>
    <source>
        <strain evidence="2 3">DSM 45771</strain>
    </source>
</reference>
<feature type="compositionally biased region" description="Basic and acidic residues" evidence="1">
    <location>
        <begin position="74"/>
        <end position="91"/>
    </location>
</feature>
<feature type="region of interest" description="Disordered" evidence="1">
    <location>
        <begin position="55"/>
        <end position="92"/>
    </location>
</feature>
<comment type="caution">
    <text evidence="2">The sequence shown here is derived from an EMBL/GenBank/DDBJ whole genome shotgun (WGS) entry which is preliminary data.</text>
</comment>
<accession>A0A2U1FPW1</accession>
<name>A0A2U1FPW1_9PSEU</name>
<protein>
    <submittedName>
        <fullName evidence="2">Uncharacterized protein</fullName>
    </submittedName>
</protein>
<keyword evidence="3" id="KW-1185">Reference proteome</keyword>
<evidence type="ECO:0000313" key="2">
    <source>
        <dbReference type="EMBL" id="PVZ14233.1"/>
    </source>
</evidence>
<organism evidence="2 3">
    <name type="scientific">Actinomycetospora cinnamomea</name>
    <dbReference type="NCBI Taxonomy" id="663609"/>
    <lineage>
        <taxon>Bacteria</taxon>
        <taxon>Bacillati</taxon>
        <taxon>Actinomycetota</taxon>
        <taxon>Actinomycetes</taxon>
        <taxon>Pseudonocardiales</taxon>
        <taxon>Pseudonocardiaceae</taxon>
        <taxon>Actinomycetospora</taxon>
    </lineage>
</organism>
<proteinExistence type="predicted"/>
<sequence length="124" mass="14242">MSGWREDVRRGEWRSDTLRTWAWEAWDEGADEFTPIFRAVASDWERRGRAVERRAVRHARASATTTPPVLPRARPAEDELEHPAEHGREAEVVPFTAHGRHAVTSREEDSGRHACKIVRLVPRA</sequence>
<gene>
    <name evidence="2" type="ORF">C8D89_10197</name>
</gene>